<keyword evidence="7" id="KW-0274">FAD</keyword>
<evidence type="ECO:0000256" key="1">
    <source>
        <dbReference type="ARBA" id="ARBA00001946"/>
    </source>
</evidence>
<keyword evidence="12" id="KW-0732">Signal</keyword>
<feature type="signal peptide" evidence="12">
    <location>
        <begin position="1"/>
        <end position="43"/>
    </location>
</feature>
<dbReference type="Proteomes" id="UP000228945">
    <property type="component" value="Chromosome"/>
</dbReference>
<dbReference type="KEGG" id="cmb:CSW64_14435"/>
<evidence type="ECO:0000256" key="12">
    <source>
        <dbReference type="SAM" id="SignalP"/>
    </source>
</evidence>
<evidence type="ECO:0000256" key="8">
    <source>
        <dbReference type="ARBA" id="ARBA00022842"/>
    </source>
</evidence>
<evidence type="ECO:0000256" key="6">
    <source>
        <dbReference type="ARBA" id="ARBA00022723"/>
    </source>
</evidence>
<evidence type="ECO:0000256" key="11">
    <source>
        <dbReference type="SAM" id="MobiDB-lite"/>
    </source>
</evidence>
<dbReference type="AlphaFoldDB" id="A0A2D2AZS6"/>
<protein>
    <recommendedName>
        <fullName evidence="3">FAD:protein FMN transferase</fullName>
        <ecNumber evidence="2">2.7.1.180</ecNumber>
    </recommendedName>
    <alternativeName>
        <fullName evidence="9">Flavin transferase</fullName>
    </alternativeName>
</protein>
<dbReference type="OrthoDB" id="195316at2"/>
<dbReference type="EC" id="2.7.1.180" evidence="2"/>
<evidence type="ECO:0000256" key="4">
    <source>
        <dbReference type="ARBA" id="ARBA00022630"/>
    </source>
</evidence>
<dbReference type="Pfam" id="PF02424">
    <property type="entry name" value="ApbE"/>
    <property type="match status" value="1"/>
</dbReference>
<comment type="cofactor">
    <cofactor evidence="1">
        <name>Mg(2+)</name>
        <dbReference type="ChEBI" id="CHEBI:18420"/>
    </cofactor>
</comment>
<dbReference type="InterPro" id="IPR024932">
    <property type="entry name" value="ApbE"/>
</dbReference>
<evidence type="ECO:0000256" key="10">
    <source>
        <dbReference type="ARBA" id="ARBA00048540"/>
    </source>
</evidence>
<dbReference type="Gene3D" id="2.60.40.4070">
    <property type="match status" value="1"/>
</dbReference>
<dbReference type="Pfam" id="PF10029">
    <property type="entry name" value="DUF2271"/>
    <property type="match status" value="1"/>
</dbReference>
<evidence type="ECO:0000313" key="14">
    <source>
        <dbReference type="Proteomes" id="UP000228945"/>
    </source>
</evidence>
<keyword evidence="6" id="KW-0479">Metal-binding</keyword>
<sequence length="505" mass="53180">MVPAKWPAPLRRSLSLECSMSTSRILAVGLGAAAALAAVPAQAEVRTWRMHDDHVLGTSLDLAVVASSQASAEMAAAAARAEIDRLDAILSGWRDDSELAALNGARQRVVSPDLFAVLHAAETWRERTGGAFDARIGATTAALRRGEMAAHATPAAVTLDAATRTVTRPEGVTFDLDGVAKGYVIDKALEAARAASPDVAGVMVDIGGDLRCWGQGPGGAWRVGVAEACETADNAAPVTVLNADDRAVAYSGRGLRDLTVDGRVVSATLNPADGRPVEETHAVCVTAAKAADADALATAMGVMDVDAAIALADRTPGVEALVFRANGDRRASAGWQRLVDTRDGPRAQLIRVADGPVWPKGFEVAVAYEVPKIAVGNYRAPYLAIWVTDENKQLVRVLTMLGDNAKWIPDNYVFWRRYGRKTPEVASTARPTRAPGKYSASWDGRDQAGKPVGQGTYTIHVEAVREHGGHSYVSSDLVVGAAAANVSIPGKEELGGVVLRYGKKK</sequence>
<reference evidence="13 14" key="1">
    <citation type="submission" date="2017-10" db="EMBL/GenBank/DDBJ databases">
        <title>Genome sequence of Caulobacter mirabilis FWC38.</title>
        <authorList>
            <person name="Fiebig A."/>
            <person name="Crosson S."/>
        </authorList>
    </citation>
    <scope>NUCLEOTIDE SEQUENCE [LARGE SCALE GENOMIC DNA]</scope>
    <source>
        <strain evidence="13 14">FWC 38</strain>
    </source>
</reference>
<accession>A0A2D2AZS6</accession>
<evidence type="ECO:0000256" key="5">
    <source>
        <dbReference type="ARBA" id="ARBA00022679"/>
    </source>
</evidence>
<proteinExistence type="predicted"/>
<evidence type="ECO:0000256" key="2">
    <source>
        <dbReference type="ARBA" id="ARBA00011955"/>
    </source>
</evidence>
<dbReference type="GO" id="GO:0046872">
    <property type="term" value="F:metal ion binding"/>
    <property type="evidence" value="ECO:0007669"/>
    <property type="project" value="UniProtKB-KW"/>
</dbReference>
<dbReference type="SUPFAM" id="SSF143631">
    <property type="entry name" value="ApbE-like"/>
    <property type="match status" value="1"/>
</dbReference>
<dbReference type="PANTHER" id="PTHR30040">
    <property type="entry name" value="THIAMINE BIOSYNTHESIS LIPOPROTEIN APBE"/>
    <property type="match status" value="1"/>
</dbReference>
<name>A0A2D2AZS6_9CAUL</name>
<dbReference type="Gene3D" id="3.10.520.10">
    <property type="entry name" value="ApbE-like domains"/>
    <property type="match status" value="1"/>
</dbReference>
<dbReference type="EMBL" id="CP024201">
    <property type="protein sequence ID" value="ATQ43518.1"/>
    <property type="molecule type" value="Genomic_DNA"/>
</dbReference>
<evidence type="ECO:0000256" key="9">
    <source>
        <dbReference type="ARBA" id="ARBA00031306"/>
    </source>
</evidence>
<comment type="catalytic activity">
    <reaction evidence="10">
        <text>L-threonyl-[protein] + FAD = FMN-L-threonyl-[protein] + AMP + H(+)</text>
        <dbReference type="Rhea" id="RHEA:36847"/>
        <dbReference type="Rhea" id="RHEA-COMP:11060"/>
        <dbReference type="Rhea" id="RHEA-COMP:11061"/>
        <dbReference type="ChEBI" id="CHEBI:15378"/>
        <dbReference type="ChEBI" id="CHEBI:30013"/>
        <dbReference type="ChEBI" id="CHEBI:57692"/>
        <dbReference type="ChEBI" id="CHEBI:74257"/>
        <dbReference type="ChEBI" id="CHEBI:456215"/>
        <dbReference type="EC" id="2.7.1.180"/>
    </reaction>
</comment>
<dbReference type="InterPro" id="IPR014469">
    <property type="entry name" value="DUF2271"/>
</dbReference>
<feature type="chain" id="PRO_5013695947" description="FAD:protein FMN transferase" evidence="12">
    <location>
        <begin position="44"/>
        <end position="505"/>
    </location>
</feature>
<evidence type="ECO:0000256" key="7">
    <source>
        <dbReference type="ARBA" id="ARBA00022827"/>
    </source>
</evidence>
<dbReference type="GO" id="GO:0016740">
    <property type="term" value="F:transferase activity"/>
    <property type="evidence" value="ECO:0007669"/>
    <property type="project" value="UniProtKB-KW"/>
</dbReference>
<gene>
    <name evidence="13" type="ORF">CSW64_14435</name>
</gene>
<keyword evidence="5" id="KW-0808">Transferase</keyword>
<keyword evidence="8" id="KW-0460">Magnesium</keyword>
<dbReference type="PANTHER" id="PTHR30040:SF2">
    <property type="entry name" value="FAD:PROTEIN FMN TRANSFERASE"/>
    <property type="match status" value="1"/>
</dbReference>
<keyword evidence="4" id="KW-0285">Flavoprotein</keyword>
<organism evidence="13 14">
    <name type="scientific">Caulobacter mirabilis</name>
    <dbReference type="NCBI Taxonomy" id="69666"/>
    <lineage>
        <taxon>Bacteria</taxon>
        <taxon>Pseudomonadati</taxon>
        <taxon>Pseudomonadota</taxon>
        <taxon>Alphaproteobacteria</taxon>
        <taxon>Caulobacterales</taxon>
        <taxon>Caulobacteraceae</taxon>
        <taxon>Caulobacter</taxon>
    </lineage>
</organism>
<keyword evidence="14" id="KW-1185">Reference proteome</keyword>
<evidence type="ECO:0000313" key="13">
    <source>
        <dbReference type="EMBL" id="ATQ43518.1"/>
    </source>
</evidence>
<feature type="region of interest" description="Disordered" evidence="11">
    <location>
        <begin position="426"/>
        <end position="447"/>
    </location>
</feature>
<evidence type="ECO:0000256" key="3">
    <source>
        <dbReference type="ARBA" id="ARBA00016337"/>
    </source>
</evidence>
<dbReference type="InterPro" id="IPR003374">
    <property type="entry name" value="ApbE-like_sf"/>
</dbReference>